<reference evidence="2 3" key="1">
    <citation type="submission" date="2020-08" db="EMBL/GenBank/DDBJ databases">
        <title>Sequencing the genomes of 1000 actinobacteria strains.</title>
        <authorList>
            <person name="Klenk H.-P."/>
        </authorList>
    </citation>
    <scope>NUCLEOTIDE SEQUENCE [LARGE SCALE GENOMIC DNA]</scope>
    <source>
        <strain evidence="2 3">DSM 43023</strain>
    </source>
</reference>
<organism evidence="2 3">
    <name type="scientific">Streptosporangium album</name>
    <dbReference type="NCBI Taxonomy" id="47479"/>
    <lineage>
        <taxon>Bacteria</taxon>
        <taxon>Bacillati</taxon>
        <taxon>Actinomycetota</taxon>
        <taxon>Actinomycetes</taxon>
        <taxon>Streptosporangiales</taxon>
        <taxon>Streptosporangiaceae</taxon>
        <taxon>Streptosporangium</taxon>
    </lineage>
</organism>
<accession>A0A7W7WA71</accession>
<dbReference type="RefSeq" id="WP_184754964.1">
    <property type="nucleotide sequence ID" value="NZ_BAABEK010000061.1"/>
</dbReference>
<proteinExistence type="predicted"/>
<evidence type="ECO:0000313" key="2">
    <source>
        <dbReference type="EMBL" id="MBB4938849.1"/>
    </source>
</evidence>
<evidence type="ECO:0000256" key="1">
    <source>
        <dbReference type="SAM" id="MobiDB-lite"/>
    </source>
</evidence>
<gene>
    <name evidence="2" type="ORF">FHR32_003154</name>
</gene>
<dbReference type="EMBL" id="JACHJU010000001">
    <property type="protein sequence ID" value="MBB4938849.1"/>
    <property type="molecule type" value="Genomic_DNA"/>
</dbReference>
<name>A0A7W7WA71_9ACTN</name>
<comment type="caution">
    <text evidence="2">The sequence shown here is derived from an EMBL/GenBank/DDBJ whole genome shotgun (WGS) entry which is preliminary data.</text>
</comment>
<keyword evidence="3" id="KW-1185">Reference proteome</keyword>
<feature type="region of interest" description="Disordered" evidence="1">
    <location>
        <begin position="276"/>
        <end position="302"/>
    </location>
</feature>
<evidence type="ECO:0000313" key="3">
    <source>
        <dbReference type="Proteomes" id="UP000534286"/>
    </source>
</evidence>
<protein>
    <submittedName>
        <fullName evidence="2">Uncharacterized protein</fullName>
    </submittedName>
</protein>
<dbReference type="AlphaFoldDB" id="A0A7W7WA71"/>
<dbReference type="Proteomes" id="UP000534286">
    <property type="component" value="Unassembled WGS sequence"/>
</dbReference>
<sequence length="302" mass="31431">MFDGGAGLARLGLQTGTGAALTLSALGVPGGWPFVGKFYVHQYDPEAFWEGAEVWRGVVTDVRAARERIGDLVSGVSRDGWRSEDGRAFQRRMDAFLDDLLGIEIRASLIAAVLYVSAAAMAGMIVFMCSVASAMAATAAWVLLAALPPLSAANARILATDALRTLFGTFEAVESGFDTLLHTCAGLLGAAVAGDILAESAAGDRSAMTDSVQATVSQSPMLVWGTLNRVERDLTAHGIGGRFPGGLWGRGSGSRVGLPLPPGLPQAAAVKGANDISGNQQTVTGPYVPEQNPDGSHTYPWE</sequence>